<feature type="transmembrane region" description="Helical" evidence="1">
    <location>
        <begin position="138"/>
        <end position="164"/>
    </location>
</feature>
<gene>
    <name evidence="2" type="ORF">B7463_g3956</name>
</gene>
<feature type="non-terminal residue" evidence="2">
    <location>
        <position position="226"/>
    </location>
</feature>
<dbReference type="STRING" id="5539.A0A3E2HGB6"/>
<reference evidence="2 3" key="1">
    <citation type="submission" date="2018-05" db="EMBL/GenBank/DDBJ databases">
        <title>Draft genome sequence of Scytalidium lignicola DSM 105466, a ubiquitous saprotrophic fungus.</title>
        <authorList>
            <person name="Buettner E."/>
            <person name="Gebauer A.M."/>
            <person name="Hofrichter M."/>
            <person name="Liers C."/>
            <person name="Kellner H."/>
        </authorList>
    </citation>
    <scope>NUCLEOTIDE SEQUENCE [LARGE SCALE GENOMIC DNA]</scope>
    <source>
        <strain evidence="2 3">DSM 105466</strain>
    </source>
</reference>
<keyword evidence="1" id="KW-0812">Transmembrane</keyword>
<dbReference type="OMA" id="GWYLHFA"/>
<keyword evidence="3" id="KW-1185">Reference proteome</keyword>
<dbReference type="AlphaFoldDB" id="A0A3E2HGB6"/>
<protein>
    <submittedName>
        <fullName evidence="2">Uncharacterized protein</fullName>
    </submittedName>
</protein>
<sequence length="226" mass="24948">MALSRSRTVTIIVALATLTSNGLSALLFHQFPDDPYHLASTFGWYLHFANLLSVFGFIGAIRKHALSIAIFANYLILDTILCCVPRFLLLSVLRDYSSGFCTDPSFSAPQVSMSMASTPGSSLEELAHGWTPQGCLKIVWLAQLTLAAAVVAATLLQFVGALYVREYAKTLWLREVSEDIVLMIEEFGDSEEIQSQSLWRREVSNGETLPVGYRDTSESQDEKTGL</sequence>
<evidence type="ECO:0000256" key="1">
    <source>
        <dbReference type="SAM" id="Phobius"/>
    </source>
</evidence>
<evidence type="ECO:0000313" key="2">
    <source>
        <dbReference type="EMBL" id="RFU32385.1"/>
    </source>
</evidence>
<feature type="non-terminal residue" evidence="2">
    <location>
        <position position="1"/>
    </location>
</feature>
<evidence type="ECO:0000313" key="3">
    <source>
        <dbReference type="Proteomes" id="UP000258309"/>
    </source>
</evidence>
<keyword evidence="1" id="KW-1133">Transmembrane helix</keyword>
<accession>A0A3E2HGB6</accession>
<feature type="transmembrane region" description="Helical" evidence="1">
    <location>
        <begin position="41"/>
        <end position="61"/>
    </location>
</feature>
<name>A0A3E2HGB6_SCYLI</name>
<proteinExistence type="predicted"/>
<organism evidence="2 3">
    <name type="scientific">Scytalidium lignicola</name>
    <name type="common">Hyphomycete</name>
    <dbReference type="NCBI Taxonomy" id="5539"/>
    <lineage>
        <taxon>Eukaryota</taxon>
        <taxon>Fungi</taxon>
        <taxon>Dikarya</taxon>
        <taxon>Ascomycota</taxon>
        <taxon>Pezizomycotina</taxon>
        <taxon>Leotiomycetes</taxon>
        <taxon>Leotiomycetes incertae sedis</taxon>
        <taxon>Scytalidium</taxon>
    </lineage>
</organism>
<dbReference type="OrthoDB" id="5392605at2759"/>
<feature type="transmembrane region" description="Helical" evidence="1">
    <location>
        <begin position="68"/>
        <end position="88"/>
    </location>
</feature>
<keyword evidence="1" id="KW-0472">Membrane</keyword>
<comment type="caution">
    <text evidence="2">The sequence shown here is derived from an EMBL/GenBank/DDBJ whole genome shotgun (WGS) entry which is preliminary data.</text>
</comment>
<dbReference type="Proteomes" id="UP000258309">
    <property type="component" value="Unassembled WGS sequence"/>
</dbReference>
<dbReference type="EMBL" id="NCSJ02000055">
    <property type="protein sequence ID" value="RFU32385.1"/>
    <property type="molecule type" value="Genomic_DNA"/>
</dbReference>